<dbReference type="SUPFAM" id="SSF53098">
    <property type="entry name" value="Ribonuclease H-like"/>
    <property type="match status" value="1"/>
</dbReference>
<comment type="caution">
    <text evidence="2">The sequence shown here is derived from an EMBL/GenBank/DDBJ whole genome shotgun (WGS) entry which is preliminary data.</text>
</comment>
<dbReference type="Proteomes" id="UP000292373">
    <property type="component" value="Unassembled WGS sequence"/>
</dbReference>
<dbReference type="InterPro" id="IPR001584">
    <property type="entry name" value="Integrase_cat-core"/>
</dbReference>
<dbReference type="InterPro" id="IPR012337">
    <property type="entry name" value="RNaseH-like_sf"/>
</dbReference>
<organism evidence="2 3">
    <name type="scientific">Propioniciclava sinopodophylli</name>
    <dbReference type="NCBI Taxonomy" id="1837344"/>
    <lineage>
        <taxon>Bacteria</taxon>
        <taxon>Bacillati</taxon>
        <taxon>Actinomycetota</taxon>
        <taxon>Actinomycetes</taxon>
        <taxon>Propionibacteriales</taxon>
        <taxon>Propionibacteriaceae</taxon>
        <taxon>Propioniciclava</taxon>
    </lineage>
</organism>
<proteinExistence type="predicted"/>
<sequence length="708" mass="79739">MADAGVKGHSFLRPGGLVDLDGVIHRMVRFERGPAGMEVVFTVANELVRLTLSEVYQRVRPTTMPQVRVPDRLELPTSWIWHALNEAERQRLERRARDLLELRSGSRRGLAELDRLEGLLDPRYDPTITTLGERVAHKSRELRARGEFPSSESQLYRQLSMFDQDGVLGLVHRNRRIPLGVAELPDDVREVLQEFVAEQPDRPRVDNTVLAALAQARLWDTGFEVSFTADEMARLLGELTRGQALHREAKSRRNRTRDVGRTYGSLTASRPGELVQIDATETTMHPWFPRVGRAKAYILSGIDVYTRMVVACRVVANAPSSRDVAMLLWDMGRPQVTRAGWPYQYQLVRGLPRFVTLTAGSSGLRVTRPAVIGTKLGIRPSFVVMDHGRENESLHLLSAAARNGINLIYCPPAAGWAKGIVESLHRVLDQVQSLFLEAGYKGASVANHPKDNAGEVCLTMGDLHDALWSAFLGVYNNTEHHGLTDPLNPALRATPNQILENYLTVVGEVPVPTDPWRVIDFLSSEPRRLEDYGINLHGLVYQSDELMDLRQFVQPGLGRPGHLMDVRYDRYDLSRVFVQHPVTRQWLSVPVGSGVGRTMAPFGEALLHEAITRDDRARGYTATQRLDALARLSMAWSRGVFADRRQQRQADFEASRREAWAKDLEDSPLEYRSLIGRLDITTTDDDPEADEEYMDLSAYENGWQEGIQ</sequence>
<keyword evidence="3" id="KW-1185">Reference proteome</keyword>
<dbReference type="Pfam" id="PF09299">
    <property type="entry name" value="Mu-transpos_C"/>
    <property type="match status" value="1"/>
</dbReference>
<protein>
    <recommendedName>
        <fullName evidence="1">Integrase catalytic domain-containing protein</fullName>
    </recommendedName>
</protein>
<evidence type="ECO:0000313" key="3">
    <source>
        <dbReference type="Proteomes" id="UP000292373"/>
    </source>
</evidence>
<evidence type="ECO:0000313" key="2">
    <source>
        <dbReference type="EMBL" id="TBT83557.1"/>
    </source>
</evidence>
<accession>A0A4Q9KDM7</accession>
<evidence type="ECO:0000259" key="1">
    <source>
        <dbReference type="PROSITE" id="PS50994"/>
    </source>
</evidence>
<name>A0A4Q9KDM7_9ACTN</name>
<gene>
    <name evidence="2" type="ORF">ET989_11420</name>
</gene>
<dbReference type="AlphaFoldDB" id="A0A4Q9KDM7"/>
<dbReference type="OrthoDB" id="52928at2"/>
<reference evidence="2 3" key="1">
    <citation type="submission" date="2019-01" db="EMBL/GenBank/DDBJ databases">
        <title>Lactibacter flavus gen. nov., sp. nov., a novel bacterium of the family Propionibacteriaceae isolated from raw milk and dairy products.</title>
        <authorList>
            <person name="Huptas C."/>
            <person name="Wenning M."/>
            <person name="Breitenwieser F."/>
            <person name="Doll E."/>
            <person name="Von Neubeck M."/>
            <person name="Busse H.-J."/>
            <person name="Scherer S."/>
        </authorList>
    </citation>
    <scope>NUCLEOTIDE SEQUENCE [LARGE SCALE GENOMIC DNA]</scope>
    <source>
        <strain evidence="2 3">KCTC 33808</strain>
    </source>
</reference>
<feature type="domain" description="Integrase catalytic" evidence="1">
    <location>
        <begin position="267"/>
        <end position="503"/>
    </location>
</feature>
<dbReference type="Gene3D" id="3.30.420.10">
    <property type="entry name" value="Ribonuclease H-like superfamily/Ribonuclease H"/>
    <property type="match status" value="1"/>
</dbReference>
<dbReference type="GO" id="GO:0003676">
    <property type="term" value="F:nucleic acid binding"/>
    <property type="evidence" value="ECO:0007669"/>
    <property type="project" value="InterPro"/>
</dbReference>
<dbReference type="RefSeq" id="WP_131169037.1">
    <property type="nucleotide sequence ID" value="NZ_CANLBI010000010.1"/>
</dbReference>
<dbReference type="InterPro" id="IPR015378">
    <property type="entry name" value="Transposase-like_Mu_C"/>
</dbReference>
<dbReference type="EMBL" id="SDMQ01000011">
    <property type="protein sequence ID" value="TBT83557.1"/>
    <property type="molecule type" value="Genomic_DNA"/>
</dbReference>
<dbReference type="InterPro" id="IPR036397">
    <property type="entry name" value="RNaseH_sf"/>
</dbReference>
<dbReference type="GO" id="GO:0015074">
    <property type="term" value="P:DNA integration"/>
    <property type="evidence" value="ECO:0007669"/>
    <property type="project" value="InterPro"/>
</dbReference>
<dbReference type="PROSITE" id="PS50994">
    <property type="entry name" value="INTEGRASE"/>
    <property type="match status" value="1"/>
</dbReference>